<name>A0A8S5NKE0_9CAUD</name>
<evidence type="ECO:0000313" key="1">
    <source>
        <dbReference type="EMBL" id="DAD94547.1"/>
    </source>
</evidence>
<organism evidence="1">
    <name type="scientific">Siphoviridae sp. cttFh17</name>
    <dbReference type="NCBI Taxonomy" id="2826491"/>
    <lineage>
        <taxon>Viruses</taxon>
        <taxon>Duplodnaviria</taxon>
        <taxon>Heunggongvirae</taxon>
        <taxon>Uroviricota</taxon>
        <taxon>Caudoviricetes</taxon>
    </lineage>
</organism>
<accession>A0A8S5NKE0</accession>
<protein>
    <submittedName>
        <fullName evidence="1">Antitoxin</fullName>
    </submittedName>
</protein>
<proteinExistence type="predicted"/>
<reference evidence="1" key="1">
    <citation type="journal article" date="2021" name="Proc. Natl. Acad. Sci. U.S.A.">
        <title>A Catalog of Tens of Thousands of Viruses from Human Metagenomes Reveals Hidden Associations with Chronic Diseases.</title>
        <authorList>
            <person name="Tisza M.J."/>
            <person name="Buck C.B."/>
        </authorList>
    </citation>
    <scope>NUCLEOTIDE SEQUENCE</scope>
    <source>
        <strain evidence="1">CttFh17</strain>
    </source>
</reference>
<dbReference type="EMBL" id="BK015176">
    <property type="protein sequence ID" value="DAD94547.1"/>
    <property type="molecule type" value="Genomic_DNA"/>
</dbReference>
<sequence length="60" mass="6896">MAKKQWGTTYDEEILKQFQTTCEEYGLKANTVLEALMKYFNEGKCKIVIDKTGISITVDE</sequence>